<dbReference type="Gene3D" id="1.10.10.10">
    <property type="entry name" value="Winged helix-like DNA-binding domain superfamily/Winged helix DNA-binding domain"/>
    <property type="match status" value="1"/>
</dbReference>
<dbReference type="PRINTS" id="PR00778">
    <property type="entry name" value="HTHARSR"/>
</dbReference>
<dbReference type="PANTHER" id="PTHR43132">
    <property type="entry name" value="ARSENICAL RESISTANCE OPERON REPRESSOR ARSR-RELATED"/>
    <property type="match status" value="1"/>
</dbReference>
<dbReference type="GO" id="GO:0003700">
    <property type="term" value="F:DNA-binding transcription factor activity"/>
    <property type="evidence" value="ECO:0007669"/>
    <property type="project" value="InterPro"/>
</dbReference>
<evidence type="ECO:0000256" key="1">
    <source>
        <dbReference type="ARBA" id="ARBA00023015"/>
    </source>
</evidence>
<dbReference type="PROSITE" id="PS50987">
    <property type="entry name" value="HTH_ARSR_2"/>
    <property type="match status" value="1"/>
</dbReference>
<accession>E6PSZ0</accession>
<organism evidence="6">
    <name type="scientific">mine drainage metagenome</name>
    <dbReference type="NCBI Taxonomy" id="410659"/>
    <lineage>
        <taxon>unclassified sequences</taxon>
        <taxon>metagenomes</taxon>
        <taxon>ecological metagenomes</taxon>
    </lineage>
</organism>
<dbReference type="Pfam" id="PF01022">
    <property type="entry name" value="HTH_5"/>
    <property type="match status" value="1"/>
</dbReference>
<dbReference type="SUPFAM" id="SSF46785">
    <property type="entry name" value="Winged helix' DNA-binding domain"/>
    <property type="match status" value="1"/>
</dbReference>
<sequence length="139" mass="15172">MSAQLIPTPLLPTRIAVDDDLSERVFVLAAELFSALATPIRLRILGAICAQGKSVNAIVEAVESTQPNVSQHLKMLYLAGIVAKRRIGNQMVYRVQSEEVLQLCDLVCARIASELAPPEPWSEGKTTHTAKHLGVTRPF</sequence>
<comment type="caution">
    <text evidence="6">The sequence shown here is derived from an EMBL/GenBank/DDBJ whole genome shotgun (WGS) entry which is preliminary data.</text>
</comment>
<evidence type="ECO:0000259" key="5">
    <source>
        <dbReference type="PROSITE" id="PS50987"/>
    </source>
</evidence>
<dbReference type="InterPro" id="IPR051011">
    <property type="entry name" value="Metal_resp_trans_reg"/>
</dbReference>
<evidence type="ECO:0000313" key="6">
    <source>
        <dbReference type="EMBL" id="CBH98047.1"/>
    </source>
</evidence>
<feature type="domain" description="HTH arsR-type" evidence="5">
    <location>
        <begin position="21"/>
        <end position="115"/>
    </location>
</feature>
<gene>
    <name evidence="6" type="ORF">CARN2_3523</name>
</gene>
<evidence type="ECO:0000256" key="2">
    <source>
        <dbReference type="ARBA" id="ARBA00023125"/>
    </source>
</evidence>
<dbReference type="InterPro" id="IPR001845">
    <property type="entry name" value="HTH_ArsR_DNA-bd_dom"/>
</dbReference>
<dbReference type="AlphaFoldDB" id="E6PSZ0"/>
<dbReference type="SMART" id="SM00418">
    <property type="entry name" value="HTH_ARSR"/>
    <property type="match status" value="1"/>
</dbReference>
<dbReference type="CDD" id="cd00090">
    <property type="entry name" value="HTH_ARSR"/>
    <property type="match status" value="1"/>
</dbReference>
<dbReference type="NCBIfam" id="NF033788">
    <property type="entry name" value="HTH_metalloreg"/>
    <property type="match status" value="1"/>
</dbReference>
<protein>
    <submittedName>
        <fullName evidence="6">Putative Regulatory protein ArsR family (Modular protein)</fullName>
    </submittedName>
</protein>
<evidence type="ECO:0000256" key="4">
    <source>
        <dbReference type="SAM" id="MobiDB-lite"/>
    </source>
</evidence>
<keyword evidence="3" id="KW-0804">Transcription</keyword>
<name>E6PSZ0_9ZZZZ</name>
<dbReference type="EMBL" id="CABM01000048">
    <property type="protein sequence ID" value="CBH98047.1"/>
    <property type="molecule type" value="Genomic_DNA"/>
</dbReference>
<dbReference type="InterPro" id="IPR036390">
    <property type="entry name" value="WH_DNA-bd_sf"/>
</dbReference>
<dbReference type="InterPro" id="IPR011991">
    <property type="entry name" value="ArsR-like_HTH"/>
</dbReference>
<dbReference type="InterPro" id="IPR036388">
    <property type="entry name" value="WH-like_DNA-bd_sf"/>
</dbReference>
<keyword evidence="2" id="KW-0238">DNA-binding</keyword>
<evidence type="ECO:0000256" key="3">
    <source>
        <dbReference type="ARBA" id="ARBA00023163"/>
    </source>
</evidence>
<reference evidence="6" key="1">
    <citation type="submission" date="2009-10" db="EMBL/GenBank/DDBJ databases">
        <title>Diversity of trophic interactions inside an arsenic-rich microbial ecosystem.</title>
        <authorList>
            <person name="Bertin P.N."/>
            <person name="Heinrich-Salmeron A."/>
            <person name="Pelletier E."/>
            <person name="Goulhen-Chollet F."/>
            <person name="Arsene-Ploetze F."/>
            <person name="Gallien S."/>
            <person name="Calteau A."/>
            <person name="Vallenet D."/>
            <person name="Casiot C."/>
            <person name="Chane-Woon-Ming B."/>
            <person name="Giloteaux L."/>
            <person name="Barakat M."/>
            <person name="Bonnefoy V."/>
            <person name="Bruneel O."/>
            <person name="Chandler M."/>
            <person name="Cleiss J."/>
            <person name="Duran R."/>
            <person name="Elbaz-Poulichet F."/>
            <person name="Fonknechten N."/>
            <person name="Lauga B."/>
            <person name="Mornico D."/>
            <person name="Ortet P."/>
            <person name="Schaeffer C."/>
            <person name="Siguier P."/>
            <person name="Alexander Thil Smith A."/>
            <person name="Van Dorsselaer A."/>
            <person name="Weissenbach J."/>
            <person name="Medigue C."/>
            <person name="Le Paslier D."/>
        </authorList>
    </citation>
    <scope>NUCLEOTIDE SEQUENCE</scope>
</reference>
<feature type="region of interest" description="Disordered" evidence="4">
    <location>
        <begin position="119"/>
        <end position="139"/>
    </location>
</feature>
<proteinExistence type="predicted"/>
<dbReference type="GO" id="GO:0003677">
    <property type="term" value="F:DNA binding"/>
    <property type="evidence" value="ECO:0007669"/>
    <property type="project" value="UniProtKB-KW"/>
</dbReference>
<dbReference type="PANTHER" id="PTHR43132:SF9">
    <property type="entry name" value="ARSR FAMILY TRANSCRIPTIONAL REGULATORY PROTEIN"/>
    <property type="match status" value="1"/>
</dbReference>
<keyword evidence="1" id="KW-0805">Transcription regulation</keyword>